<dbReference type="RefSeq" id="WP_387409986.1">
    <property type="nucleotide sequence ID" value="NZ_JBIASD010000005.1"/>
</dbReference>
<keyword evidence="2" id="KW-1185">Reference proteome</keyword>
<dbReference type="EMBL" id="JBIASD010000005">
    <property type="protein sequence ID" value="MFF3665811.1"/>
    <property type="molecule type" value="Genomic_DNA"/>
</dbReference>
<comment type="caution">
    <text evidence="1">The sequence shown here is derived from an EMBL/GenBank/DDBJ whole genome shotgun (WGS) entry which is preliminary data.</text>
</comment>
<evidence type="ECO:0008006" key="3">
    <source>
        <dbReference type="Google" id="ProtNLM"/>
    </source>
</evidence>
<name>A0ABW6SLM0_9ACTN</name>
<sequence length="185" mass="20829">MDDDLPYTMTLSPATEPIDEFVTKLSGNPVWLEAPQWPVCVRHDRPMAFIGQFRLPGREPCMAYLFMSERCEGSWDPEAGENALIVQPGRLPPFIQILRGFTGPDGVHGDVHVDLDEVDPKCLKPWESRVLGQPEWLQSEEFPPGAWSFFFQLNESDCTCANFGGGVGYGFLSADKLEGRFLWQC</sequence>
<accession>A0ABW6SLM0</accession>
<gene>
    <name evidence="1" type="ORF">ACFYXI_09475</name>
</gene>
<proteinExistence type="predicted"/>
<dbReference type="Proteomes" id="UP001602013">
    <property type="component" value="Unassembled WGS sequence"/>
</dbReference>
<evidence type="ECO:0000313" key="1">
    <source>
        <dbReference type="EMBL" id="MFF3665811.1"/>
    </source>
</evidence>
<reference evidence="1 2" key="1">
    <citation type="submission" date="2024-10" db="EMBL/GenBank/DDBJ databases">
        <title>The Natural Products Discovery Center: Release of the First 8490 Sequenced Strains for Exploring Actinobacteria Biosynthetic Diversity.</title>
        <authorList>
            <person name="Kalkreuter E."/>
            <person name="Kautsar S.A."/>
            <person name="Yang D."/>
            <person name="Bader C.D."/>
            <person name="Teijaro C.N."/>
            <person name="Fluegel L."/>
            <person name="Davis C.M."/>
            <person name="Simpson J.R."/>
            <person name="Lauterbach L."/>
            <person name="Steele A.D."/>
            <person name="Gui C."/>
            <person name="Meng S."/>
            <person name="Li G."/>
            <person name="Viehrig K."/>
            <person name="Ye F."/>
            <person name="Su P."/>
            <person name="Kiefer A.F."/>
            <person name="Nichols A."/>
            <person name="Cepeda A.J."/>
            <person name="Yan W."/>
            <person name="Fan B."/>
            <person name="Jiang Y."/>
            <person name="Adhikari A."/>
            <person name="Zheng C.-J."/>
            <person name="Schuster L."/>
            <person name="Cowan T.M."/>
            <person name="Smanski M.J."/>
            <person name="Chevrette M.G."/>
            <person name="De Carvalho L.P.S."/>
            <person name="Shen B."/>
        </authorList>
    </citation>
    <scope>NUCLEOTIDE SEQUENCE [LARGE SCALE GENOMIC DNA]</scope>
    <source>
        <strain evidence="1 2">NPDC002173</strain>
    </source>
</reference>
<organism evidence="1 2">
    <name type="scientific">Microtetraspora malaysiensis</name>
    <dbReference type="NCBI Taxonomy" id="161358"/>
    <lineage>
        <taxon>Bacteria</taxon>
        <taxon>Bacillati</taxon>
        <taxon>Actinomycetota</taxon>
        <taxon>Actinomycetes</taxon>
        <taxon>Streptosporangiales</taxon>
        <taxon>Streptosporangiaceae</taxon>
        <taxon>Microtetraspora</taxon>
    </lineage>
</organism>
<evidence type="ECO:0000313" key="2">
    <source>
        <dbReference type="Proteomes" id="UP001602013"/>
    </source>
</evidence>
<protein>
    <recommendedName>
        <fullName evidence="3">DUF1963 domain-containing protein</fullName>
    </recommendedName>
</protein>